<name>A0AAN1EN01_RHIET</name>
<keyword evidence="2" id="KW-0614">Plasmid</keyword>
<organism evidence="2 3">
    <name type="scientific">Rhizobium etli</name>
    <dbReference type="NCBI Taxonomy" id="29449"/>
    <lineage>
        <taxon>Bacteria</taxon>
        <taxon>Pseudomonadati</taxon>
        <taxon>Pseudomonadota</taxon>
        <taxon>Alphaproteobacteria</taxon>
        <taxon>Hyphomicrobiales</taxon>
        <taxon>Rhizobiaceae</taxon>
        <taxon>Rhizobium/Agrobacterium group</taxon>
        <taxon>Rhizobium</taxon>
    </lineage>
</organism>
<evidence type="ECO:0000313" key="3">
    <source>
        <dbReference type="Proteomes" id="UP000194159"/>
    </source>
</evidence>
<evidence type="ECO:0000256" key="1">
    <source>
        <dbReference type="SAM" id="MobiDB-lite"/>
    </source>
</evidence>
<feature type="region of interest" description="Disordered" evidence="1">
    <location>
        <begin position="35"/>
        <end position="58"/>
    </location>
</feature>
<reference evidence="2 3" key="1">
    <citation type="submission" date="2017-04" db="EMBL/GenBank/DDBJ databases">
        <title>Complete genome sequences of Rhizobium genomic linages associated to common bean (phaseolus vulgaris).</title>
        <authorList>
            <person name="Santamaria R.I."/>
            <person name="Bustos P."/>
            <person name="Perez-Carrascal O."/>
            <person name="Martinez-Flores I."/>
            <person name="Juarez S."/>
            <person name="Lozano L."/>
            <person name="Miranda F."/>
            <person name="Vinuesa P."/>
            <person name="Martinez-Romero E."/>
            <person name="Cevallos M.A."/>
            <person name="Romero D."/>
            <person name="Davila G."/>
            <person name="Gonzalez V."/>
        </authorList>
    </citation>
    <scope>NUCLEOTIDE SEQUENCE [LARGE SCALE GENOMIC DNA]</scope>
    <source>
        <strain evidence="2 3">NXC12</strain>
        <plasmid evidence="3">pretnxc12d</plasmid>
    </source>
</reference>
<accession>A0AAN1EN01</accession>
<dbReference type="AlphaFoldDB" id="A0AAN1EN01"/>
<proteinExistence type="predicted"/>
<dbReference type="EMBL" id="CP020910">
    <property type="protein sequence ID" value="ARQ13514.1"/>
    <property type="molecule type" value="Genomic_DNA"/>
</dbReference>
<sequence length="58" mass="6082">MNAVLDALDVSFQEVVHSALVEKAEVVKASVILGGPNEHSQECPFGTTASRGDGARRS</sequence>
<evidence type="ECO:0000313" key="2">
    <source>
        <dbReference type="EMBL" id="ARQ13514.1"/>
    </source>
</evidence>
<dbReference type="Proteomes" id="UP000194159">
    <property type="component" value="Plasmid pRetNXC12d"/>
</dbReference>
<protein>
    <submittedName>
        <fullName evidence="2">Uncharacterized protein</fullName>
    </submittedName>
</protein>
<geneLocation type="plasmid" evidence="3">
    <name>pretnxc12d</name>
</geneLocation>
<gene>
    <name evidence="2" type="ORF">NXC12_PD00426</name>
</gene>